<keyword evidence="2" id="KW-1185">Reference proteome</keyword>
<accession>A0ACB7X408</accession>
<proteinExistence type="predicted"/>
<comment type="caution">
    <text evidence="1">The sequence shown here is derived from an EMBL/GenBank/DDBJ whole genome shotgun (WGS) entry which is preliminary data.</text>
</comment>
<evidence type="ECO:0000313" key="1">
    <source>
        <dbReference type="EMBL" id="KAH7835508.1"/>
    </source>
</evidence>
<sequence length="72" mass="8072">MTKVVEVNLEVGFTLDQVLFEIIQKSKESCITRSTVEYDLKEDAAANTSMVSIQALLMVMKAAVNYLMNKNI</sequence>
<dbReference type="Proteomes" id="UP000828048">
    <property type="component" value="Chromosome 2"/>
</dbReference>
<name>A0ACB7X408_9ERIC</name>
<dbReference type="EMBL" id="CM037152">
    <property type="protein sequence ID" value="KAH7835508.1"/>
    <property type="molecule type" value="Genomic_DNA"/>
</dbReference>
<gene>
    <name evidence="1" type="ORF">Vadar_026785</name>
</gene>
<organism evidence="1 2">
    <name type="scientific">Vaccinium darrowii</name>
    <dbReference type="NCBI Taxonomy" id="229202"/>
    <lineage>
        <taxon>Eukaryota</taxon>
        <taxon>Viridiplantae</taxon>
        <taxon>Streptophyta</taxon>
        <taxon>Embryophyta</taxon>
        <taxon>Tracheophyta</taxon>
        <taxon>Spermatophyta</taxon>
        <taxon>Magnoliopsida</taxon>
        <taxon>eudicotyledons</taxon>
        <taxon>Gunneridae</taxon>
        <taxon>Pentapetalae</taxon>
        <taxon>asterids</taxon>
        <taxon>Ericales</taxon>
        <taxon>Ericaceae</taxon>
        <taxon>Vaccinioideae</taxon>
        <taxon>Vaccinieae</taxon>
        <taxon>Vaccinium</taxon>
    </lineage>
</organism>
<protein>
    <submittedName>
        <fullName evidence="1">Uncharacterized protein</fullName>
    </submittedName>
</protein>
<reference evidence="1 2" key="1">
    <citation type="journal article" date="2021" name="Hortic Res">
        <title>High-quality reference genome and annotation aids understanding of berry development for evergreen blueberry (Vaccinium darrowii).</title>
        <authorList>
            <person name="Yu J."/>
            <person name="Hulse-Kemp A.M."/>
            <person name="Babiker E."/>
            <person name="Staton M."/>
        </authorList>
    </citation>
    <scope>NUCLEOTIDE SEQUENCE [LARGE SCALE GENOMIC DNA]</scope>
    <source>
        <strain evidence="2">cv. NJ 8807/NJ 8810</strain>
        <tissue evidence="1">Young leaf</tissue>
    </source>
</reference>
<evidence type="ECO:0000313" key="2">
    <source>
        <dbReference type="Proteomes" id="UP000828048"/>
    </source>
</evidence>